<protein>
    <recommendedName>
        <fullName evidence="2">DUF4774 domain-containing protein</fullName>
    </recommendedName>
</protein>
<reference evidence="3" key="1">
    <citation type="submission" date="2021-12" db="EMBL/GenBank/DDBJ databases">
        <authorList>
            <person name="King R."/>
        </authorList>
    </citation>
    <scope>NUCLEOTIDE SEQUENCE</scope>
</reference>
<dbReference type="InterPro" id="IPR031942">
    <property type="entry name" value="DUF4774"/>
</dbReference>
<feature type="region of interest" description="Disordered" evidence="1">
    <location>
        <begin position="327"/>
        <end position="355"/>
    </location>
</feature>
<accession>A0A9N9QXI3</accession>
<feature type="domain" description="DUF4774" evidence="2">
    <location>
        <begin position="384"/>
        <end position="436"/>
    </location>
</feature>
<dbReference type="AlphaFoldDB" id="A0A9N9QXI3"/>
<feature type="domain" description="DUF4774" evidence="2">
    <location>
        <begin position="533"/>
        <end position="588"/>
    </location>
</feature>
<sequence length="833" mass="90731">MKDFEVQNFMPTFVRVEQPWHRGTSTHIGSTYWSTKERLTLGDENLAMTPLTIKTEEPREINSKEERSLIYEDDPGVEVGGGNTKDIIEKIKAVNDGLKTPVKRPPVNYNTQPQTGGGYVIDKEILDKIQQIITAGKLNPMSLSHKYQESNNINNNDLGGPRNSRNMPFGLNQRQIAMTSLPYMTSIPVIVMPTPSNNMFNGDVNTIDASGAYQTRQSPSLPFPFQWPLAPFFPILIKDPLLNFLGGGSWNNLIDYGQSADVCNRKQKSVENDNIDNESIIKNLEENLPSTVSNSRQARALKKRTISTKSSIENNLENLKKVKKYFSSQSTTKKPSRPSYIEEQPQDTKTVNSDDGDLRFPFGDFSWFGNKKPVVPSPGFIINRLKVRRGGVAIAGPGGVATAGRGGTAIVGPGGLAYTQPGGLAVAGPSARIIALSPDADLSSVVSRLQEQSATDGSVPRLLEAIPEGKVVATGPIIYYHPTEQTFHRGRWGDFQRDYGRKSSGFSRRSDEYQYNGASFVKGPWMAKDSFILYLKPTAHAMNSPRGVAVANPVSNVLVSRNDIGSIVHSPVASAIVGPGGIAHAQSDLNLYEANIQYLPFYGGAKGNYLEVKKDNAGTVTSEKIVPEEKISSENVLKHSNENLLSKVLAANLIRLRTTSGSLLKLHNLGRRLGFLNNDDKAKFKEQLSSLEEIASNTIKIIDDIGTDVDMLFKNNATIRSKYDDEYVSIDKRDTFKLIDTCISTIEEEGVSIEAPTDDETQIPLQGATIAEAKPVGLAVIGENGLAASRPVATAVASSGVAIARPIATAIAGVNPADLGINFQVGHEPHPKK</sequence>
<gene>
    <name evidence="3" type="ORF">DIATSA_LOCUS3357</name>
</gene>
<dbReference type="Proteomes" id="UP001153714">
    <property type="component" value="Chromosome 13"/>
</dbReference>
<feature type="domain" description="DUF4774" evidence="2">
    <location>
        <begin position="771"/>
        <end position="822"/>
    </location>
</feature>
<evidence type="ECO:0000259" key="2">
    <source>
        <dbReference type="Pfam" id="PF15999"/>
    </source>
</evidence>
<dbReference type="Pfam" id="PF15999">
    <property type="entry name" value="DUF4774"/>
    <property type="match status" value="3"/>
</dbReference>
<dbReference type="EMBL" id="OU893344">
    <property type="protein sequence ID" value="CAG9785315.1"/>
    <property type="molecule type" value="Genomic_DNA"/>
</dbReference>
<reference evidence="3" key="2">
    <citation type="submission" date="2022-10" db="EMBL/GenBank/DDBJ databases">
        <authorList>
            <consortium name="ENA_rothamsted_submissions"/>
            <consortium name="culmorum"/>
            <person name="King R."/>
        </authorList>
    </citation>
    <scope>NUCLEOTIDE SEQUENCE</scope>
</reference>
<organism evidence="3 4">
    <name type="scientific">Diatraea saccharalis</name>
    <name type="common">sugarcane borer</name>
    <dbReference type="NCBI Taxonomy" id="40085"/>
    <lineage>
        <taxon>Eukaryota</taxon>
        <taxon>Metazoa</taxon>
        <taxon>Ecdysozoa</taxon>
        <taxon>Arthropoda</taxon>
        <taxon>Hexapoda</taxon>
        <taxon>Insecta</taxon>
        <taxon>Pterygota</taxon>
        <taxon>Neoptera</taxon>
        <taxon>Endopterygota</taxon>
        <taxon>Lepidoptera</taxon>
        <taxon>Glossata</taxon>
        <taxon>Ditrysia</taxon>
        <taxon>Pyraloidea</taxon>
        <taxon>Crambidae</taxon>
        <taxon>Crambinae</taxon>
        <taxon>Diatraea</taxon>
    </lineage>
</organism>
<evidence type="ECO:0000313" key="4">
    <source>
        <dbReference type="Proteomes" id="UP001153714"/>
    </source>
</evidence>
<dbReference type="OrthoDB" id="8194084at2759"/>
<keyword evidence="4" id="KW-1185">Reference proteome</keyword>
<proteinExistence type="predicted"/>
<evidence type="ECO:0000256" key="1">
    <source>
        <dbReference type="SAM" id="MobiDB-lite"/>
    </source>
</evidence>
<evidence type="ECO:0000313" key="3">
    <source>
        <dbReference type="EMBL" id="CAG9785315.1"/>
    </source>
</evidence>
<name>A0A9N9QXI3_9NEOP</name>